<dbReference type="SUPFAM" id="SSF55874">
    <property type="entry name" value="ATPase domain of HSP90 chaperone/DNA topoisomerase II/histidine kinase"/>
    <property type="match status" value="1"/>
</dbReference>
<dbReference type="InterPro" id="IPR004358">
    <property type="entry name" value="Sig_transdc_His_kin-like_C"/>
</dbReference>
<protein>
    <recommendedName>
        <fullName evidence="2">histidine kinase</fullName>
        <ecNumber evidence="2">2.7.13.3</ecNumber>
    </recommendedName>
</protein>
<evidence type="ECO:0000256" key="4">
    <source>
        <dbReference type="ARBA" id="ARBA00022777"/>
    </source>
</evidence>
<keyword evidence="4 7" id="KW-0418">Kinase</keyword>
<dbReference type="PANTHER" id="PTHR24421">
    <property type="entry name" value="NITRATE/NITRITE SENSOR PROTEIN NARX-RELATED"/>
    <property type="match status" value="1"/>
</dbReference>
<proteinExistence type="predicted"/>
<dbReference type="EMBL" id="FZOO01000008">
    <property type="protein sequence ID" value="SNS83071.1"/>
    <property type="molecule type" value="Genomic_DNA"/>
</dbReference>
<sequence>MTVEAGDPADLPAAVEVAAYRIASEALANVARHASARRVRVTLGRQDDGALVVAVADDGVGIAPDAPAGVGLVSLRERGAELGGRCAVECPASGGTVVRAVLPADGGGAGGGR</sequence>
<dbReference type="Gene3D" id="3.30.565.10">
    <property type="entry name" value="Histidine kinase-like ATPase, C-terminal domain"/>
    <property type="match status" value="1"/>
</dbReference>
<feature type="domain" description="Histidine kinase/HSP90-like ATPase" evidence="6">
    <location>
        <begin position="14"/>
        <end position="106"/>
    </location>
</feature>
<evidence type="ECO:0000313" key="8">
    <source>
        <dbReference type="Proteomes" id="UP000198373"/>
    </source>
</evidence>
<name>A0A239HPD7_9ACTN</name>
<accession>A0A239HPD7</accession>
<dbReference type="AlphaFoldDB" id="A0A239HPD7"/>
<dbReference type="InterPro" id="IPR036890">
    <property type="entry name" value="HATPase_C_sf"/>
</dbReference>
<comment type="catalytic activity">
    <reaction evidence="1">
        <text>ATP + protein L-histidine = ADP + protein N-phospho-L-histidine.</text>
        <dbReference type="EC" id="2.7.13.3"/>
    </reaction>
</comment>
<dbReference type="GO" id="GO:0004673">
    <property type="term" value="F:protein histidine kinase activity"/>
    <property type="evidence" value="ECO:0007669"/>
    <property type="project" value="UniProtKB-EC"/>
</dbReference>
<dbReference type="PRINTS" id="PR00344">
    <property type="entry name" value="BCTRLSENSOR"/>
</dbReference>
<keyword evidence="8" id="KW-1185">Reference proteome</keyword>
<gene>
    <name evidence="7" type="ORF">SAMN06893096_108212</name>
</gene>
<evidence type="ECO:0000313" key="7">
    <source>
        <dbReference type="EMBL" id="SNS83071.1"/>
    </source>
</evidence>
<dbReference type="SMART" id="SM00387">
    <property type="entry name" value="HATPase_c"/>
    <property type="match status" value="1"/>
</dbReference>
<evidence type="ECO:0000256" key="5">
    <source>
        <dbReference type="ARBA" id="ARBA00023012"/>
    </source>
</evidence>
<dbReference type="OrthoDB" id="227596at2"/>
<evidence type="ECO:0000256" key="3">
    <source>
        <dbReference type="ARBA" id="ARBA00022679"/>
    </source>
</evidence>
<dbReference type="RefSeq" id="WP_089306698.1">
    <property type="nucleotide sequence ID" value="NZ_FZOO01000008.1"/>
</dbReference>
<dbReference type="GO" id="GO:0000160">
    <property type="term" value="P:phosphorelay signal transduction system"/>
    <property type="evidence" value="ECO:0007669"/>
    <property type="project" value="UniProtKB-KW"/>
</dbReference>
<keyword evidence="5" id="KW-0902">Two-component regulatory system</keyword>
<dbReference type="Pfam" id="PF02518">
    <property type="entry name" value="HATPase_c"/>
    <property type="match status" value="1"/>
</dbReference>
<dbReference type="InterPro" id="IPR003594">
    <property type="entry name" value="HATPase_dom"/>
</dbReference>
<reference evidence="8" key="1">
    <citation type="submission" date="2017-06" db="EMBL/GenBank/DDBJ databases">
        <authorList>
            <person name="Varghese N."/>
            <person name="Submissions S."/>
        </authorList>
    </citation>
    <scope>NUCLEOTIDE SEQUENCE [LARGE SCALE GENOMIC DNA]</scope>
    <source>
        <strain evidence="8">DSM 46839</strain>
    </source>
</reference>
<dbReference type="PANTHER" id="PTHR24421:SF10">
    <property type="entry name" value="NITRATE_NITRITE SENSOR PROTEIN NARQ"/>
    <property type="match status" value="1"/>
</dbReference>
<dbReference type="CDD" id="cd16917">
    <property type="entry name" value="HATPase_UhpB-NarQ-NarX-like"/>
    <property type="match status" value="1"/>
</dbReference>
<keyword evidence="3" id="KW-0808">Transferase</keyword>
<dbReference type="Proteomes" id="UP000198373">
    <property type="component" value="Unassembled WGS sequence"/>
</dbReference>
<evidence type="ECO:0000256" key="1">
    <source>
        <dbReference type="ARBA" id="ARBA00000085"/>
    </source>
</evidence>
<organism evidence="7 8">
    <name type="scientific">Geodermatophilus pulveris</name>
    <dbReference type="NCBI Taxonomy" id="1564159"/>
    <lineage>
        <taxon>Bacteria</taxon>
        <taxon>Bacillati</taxon>
        <taxon>Actinomycetota</taxon>
        <taxon>Actinomycetes</taxon>
        <taxon>Geodermatophilales</taxon>
        <taxon>Geodermatophilaceae</taxon>
        <taxon>Geodermatophilus</taxon>
    </lineage>
</organism>
<dbReference type="InterPro" id="IPR050482">
    <property type="entry name" value="Sensor_HK_TwoCompSys"/>
</dbReference>
<evidence type="ECO:0000259" key="6">
    <source>
        <dbReference type="SMART" id="SM00387"/>
    </source>
</evidence>
<dbReference type="EC" id="2.7.13.3" evidence="2"/>
<evidence type="ECO:0000256" key="2">
    <source>
        <dbReference type="ARBA" id="ARBA00012438"/>
    </source>
</evidence>